<keyword evidence="3" id="KW-1185">Reference proteome</keyword>
<sequence length="148" mass="16142">MVRESLGRHHDRELNHMEEFYRRLVLSSRYTRQARERSRSPLSESERLERLYGLYGSSRSVFASQNGQAHSMSWSGATSDRPLSPQLEGLHEPEPSSDTQDANGSTHSHHPTGSASVAGAHPAGPSTTDSAEGEVQGNDLGNDATRSG</sequence>
<feature type="compositionally biased region" description="Polar residues" evidence="1">
    <location>
        <begin position="65"/>
        <end position="78"/>
    </location>
</feature>
<feature type="compositionally biased region" description="Polar residues" evidence="1">
    <location>
        <begin position="96"/>
        <end position="115"/>
    </location>
</feature>
<dbReference type="Proteomes" id="UP001147782">
    <property type="component" value="Unassembled WGS sequence"/>
</dbReference>
<dbReference type="RefSeq" id="XP_056552442.1">
    <property type="nucleotide sequence ID" value="XM_056703442.1"/>
</dbReference>
<evidence type="ECO:0000313" key="2">
    <source>
        <dbReference type="EMBL" id="KAJ5364816.1"/>
    </source>
</evidence>
<dbReference type="AlphaFoldDB" id="A0A9W9RR13"/>
<organism evidence="2 3">
    <name type="scientific">Penicillium cataractarum</name>
    <dbReference type="NCBI Taxonomy" id="2100454"/>
    <lineage>
        <taxon>Eukaryota</taxon>
        <taxon>Fungi</taxon>
        <taxon>Dikarya</taxon>
        <taxon>Ascomycota</taxon>
        <taxon>Pezizomycotina</taxon>
        <taxon>Eurotiomycetes</taxon>
        <taxon>Eurotiomycetidae</taxon>
        <taxon>Eurotiales</taxon>
        <taxon>Aspergillaceae</taxon>
        <taxon>Penicillium</taxon>
    </lineage>
</organism>
<name>A0A9W9RR13_9EURO</name>
<reference evidence="2" key="2">
    <citation type="journal article" date="2023" name="IMA Fungus">
        <title>Comparative genomic study of the Penicillium genus elucidates a diverse pangenome and 15 lateral gene transfer events.</title>
        <authorList>
            <person name="Petersen C."/>
            <person name="Sorensen T."/>
            <person name="Nielsen M.R."/>
            <person name="Sondergaard T.E."/>
            <person name="Sorensen J.L."/>
            <person name="Fitzpatrick D.A."/>
            <person name="Frisvad J.C."/>
            <person name="Nielsen K.L."/>
        </authorList>
    </citation>
    <scope>NUCLEOTIDE SEQUENCE</scope>
    <source>
        <strain evidence="2">IBT 29864</strain>
    </source>
</reference>
<gene>
    <name evidence="2" type="ORF">N7496_010529</name>
</gene>
<protein>
    <submittedName>
        <fullName evidence="2">Uncharacterized protein</fullName>
    </submittedName>
</protein>
<evidence type="ECO:0000313" key="3">
    <source>
        <dbReference type="Proteomes" id="UP001147782"/>
    </source>
</evidence>
<proteinExistence type="predicted"/>
<reference evidence="2" key="1">
    <citation type="submission" date="2022-11" db="EMBL/GenBank/DDBJ databases">
        <authorList>
            <person name="Petersen C."/>
        </authorList>
    </citation>
    <scope>NUCLEOTIDE SEQUENCE</scope>
    <source>
        <strain evidence="2">IBT 29864</strain>
    </source>
</reference>
<comment type="caution">
    <text evidence="2">The sequence shown here is derived from an EMBL/GenBank/DDBJ whole genome shotgun (WGS) entry which is preliminary data.</text>
</comment>
<feature type="region of interest" description="Disordered" evidence="1">
    <location>
        <begin position="65"/>
        <end position="148"/>
    </location>
</feature>
<accession>A0A9W9RR13</accession>
<evidence type="ECO:0000256" key="1">
    <source>
        <dbReference type="SAM" id="MobiDB-lite"/>
    </source>
</evidence>
<dbReference type="EMBL" id="JAPZBS010000008">
    <property type="protein sequence ID" value="KAJ5364816.1"/>
    <property type="molecule type" value="Genomic_DNA"/>
</dbReference>
<dbReference type="GeneID" id="81442621"/>